<dbReference type="RefSeq" id="WP_085031193.1">
    <property type="nucleotide sequence ID" value="NZ_CP020772.1"/>
</dbReference>
<dbReference type="STRING" id="402384.HM131_18640"/>
<dbReference type="InterPro" id="IPR011053">
    <property type="entry name" value="Single_hybrid_motif"/>
</dbReference>
<sequence>MKEVFQTIYSPCYGSIKEVFVEPSAYVYEWETLLLIETQDKKQIEVSVGISGDIVSMEVAPGQSVTPFSALTIVRDDLQITGSD</sequence>
<dbReference type="OrthoDB" id="2639611at2"/>
<evidence type="ECO:0008006" key="3">
    <source>
        <dbReference type="Google" id="ProtNLM"/>
    </source>
</evidence>
<name>A0A1W5ZZQ3_9BACI</name>
<reference evidence="1 2" key="1">
    <citation type="submission" date="2017-04" db="EMBL/GenBank/DDBJ databases">
        <title>The whole genome sequencing and assembly of Halobacillus mangrovi strain.</title>
        <authorList>
            <person name="Lee S.-J."/>
            <person name="Park M.-K."/>
            <person name="Kim J.-Y."/>
            <person name="Lee Y.-J."/>
            <person name="Yi H."/>
            <person name="Bahn Y.-S."/>
            <person name="Kim J.F."/>
            <person name="Lee D.-W."/>
        </authorList>
    </citation>
    <scope>NUCLEOTIDE SEQUENCE [LARGE SCALE GENOMIC DNA]</scope>
    <source>
        <strain evidence="1 2">KTB 131</strain>
    </source>
</reference>
<dbReference type="KEGG" id="hmn:HM131_18640"/>
<proteinExistence type="predicted"/>
<keyword evidence="2" id="KW-1185">Reference proteome</keyword>
<gene>
    <name evidence="1" type="ORF">HM131_18640</name>
</gene>
<protein>
    <recommendedName>
        <fullName evidence="3">Lipoyl-binding domain-containing protein</fullName>
    </recommendedName>
</protein>
<organism evidence="1 2">
    <name type="scientific">Halobacillus mangrovi</name>
    <dbReference type="NCBI Taxonomy" id="402384"/>
    <lineage>
        <taxon>Bacteria</taxon>
        <taxon>Bacillati</taxon>
        <taxon>Bacillota</taxon>
        <taxon>Bacilli</taxon>
        <taxon>Bacillales</taxon>
        <taxon>Bacillaceae</taxon>
        <taxon>Halobacillus</taxon>
    </lineage>
</organism>
<dbReference type="Proteomes" id="UP000192527">
    <property type="component" value="Chromosome"/>
</dbReference>
<dbReference type="Gene3D" id="2.40.50.100">
    <property type="match status" value="1"/>
</dbReference>
<accession>A0A1W5ZZQ3</accession>
<dbReference type="SUPFAM" id="SSF51230">
    <property type="entry name" value="Single hybrid motif"/>
    <property type="match status" value="1"/>
</dbReference>
<dbReference type="AlphaFoldDB" id="A0A1W5ZZQ3"/>
<evidence type="ECO:0000313" key="2">
    <source>
        <dbReference type="Proteomes" id="UP000192527"/>
    </source>
</evidence>
<evidence type="ECO:0000313" key="1">
    <source>
        <dbReference type="EMBL" id="ARI78734.1"/>
    </source>
</evidence>
<dbReference type="EMBL" id="CP020772">
    <property type="protein sequence ID" value="ARI78734.1"/>
    <property type="molecule type" value="Genomic_DNA"/>
</dbReference>